<dbReference type="GO" id="GO:0003723">
    <property type="term" value="F:RNA binding"/>
    <property type="evidence" value="ECO:0007669"/>
    <property type="project" value="InterPro"/>
</dbReference>
<dbReference type="FunFam" id="1.10.1410.10:FF:000001">
    <property type="entry name" value="Putative poly(A) polymerase gamma"/>
    <property type="match status" value="1"/>
</dbReference>
<comment type="cofactor">
    <cofactor evidence="2">
        <name>Mg(2+)</name>
        <dbReference type="ChEBI" id="CHEBI:18420"/>
    </cofactor>
</comment>
<dbReference type="GO" id="GO:0005634">
    <property type="term" value="C:nucleus"/>
    <property type="evidence" value="ECO:0007669"/>
    <property type="project" value="UniProtKB-SubCell"/>
</dbReference>
<feature type="region of interest" description="Disordered" evidence="15">
    <location>
        <begin position="571"/>
        <end position="624"/>
    </location>
</feature>
<dbReference type="Pfam" id="PF04926">
    <property type="entry name" value="PAP_RNA-bind"/>
    <property type="match status" value="2"/>
</dbReference>
<dbReference type="Gene3D" id="3.30.460.10">
    <property type="entry name" value="Beta Polymerase, domain 2"/>
    <property type="match status" value="1"/>
</dbReference>
<dbReference type="CDD" id="cd05402">
    <property type="entry name" value="NT_PAP_TUTase"/>
    <property type="match status" value="1"/>
</dbReference>
<dbReference type="EMBL" id="VEPZ02000309">
    <property type="protein sequence ID" value="KAE8727296.1"/>
    <property type="molecule type" value="Genomic_DNA"/>
</dbReference>
<dbReference type="InterPro" id="IPR048840">
    <property type="entry name" value="PolA_pol_NTPase"/>
</dbReference>
<protein>
    <recommendedName>
        <fullName evidence="5">polynucleotide adenylyltransferase</fullName>
        <ecNumber evidence="5">2.7.7.19</ecNumber>
    </recommendedName>
</protein>
<dbReference type="PANTHER" id="PTHR10682:SF10">
    <property type="entry name" value="POLYNUCLEOTIDE ADENYLYLTRANSFERASE"/>
    <property type="match status" value="1"/>
</dbReference>
<evidence type="ECO:0000256" key="10">
    <source>
        <dbReference type="ARBA" id="ARBA00022741"/>
    </source>
</evidence>
<comment type="catalytic activity">
    <reaction evidence="14">
        <text>RNA(n) + ATP = RNA(n)-3'-adenine ribonucleotide + diphosphate</text>
        <dbReference type="Rhea" id="RHEA:11332"/>
        <dbReference type="Rhea" id="RHEA-COMP:14527"/>
        <dbReference type="Rhea" id="RHEA-COMP:17347"/>
        <dbReference type="ChEBI" id="CHEBI:30616"/>
        <dbReference type="ChEBI" id="CHEBI:33019"/>
        <dbReference type="ChEBI" id="CHEBI:140395"/>
        <dbReference type="ChEBI" id="CHEBI:173115"/>
        <dbReference type="EC" id="2.7.7.19"/>
    </reaction>
</comment>
<dbReference type="InterPro" id="IPR007012">
    <property type="entry name" value="PolA_pol_cen_dom"/>
</dbReference>
<evidence type="ECO:0000256" key="11">
    <source>
        <dbReference type="ARBA" id="ARBA00022840"/>
    </source>
</evidence>
<dbReference type="GO" id="GO:0046872">
    <property type="term" value="F:metal ion binding"/>
    <property type="evidence" value="ECO:0007669"/>
    <property type="project" value="UniProtKB-KW"/>
</dbReference>
<comment type="caution">
    <text evidence="17">The sequence shown here is derived from an EMBL/GenBank/DDBJ whole genome shotgun (WGS) entry which is preliminary data.</text>
</comment>
<feature type="domain" description="Protein kinase" evidence="16">
    <location>
        <begin position="899"/>
        <end position="1007"/>
    </location>
</feature>
<evidence type="ECO:0000313" key="18">
    <source>
        <dbReference type="Proteomes" id="UP000436088"/>
    </source>
</evidence>
<dbReference type="SUPFAM" id="SSF81631">
    <property type="entry name" value="PAP/OAS1 substrate-binding domain"/>
    <property type="match status" value="1"/>
</dbReference>
<dbReference type="InterPro" id="IPR043519">
    <property type="entry name" value="NT_sf"/>
</dbReference>
<dbReference type="GO" id="GO:0006397">
    <property type="term" value="P:mRNA processing"/>
    <property type="evidence" value="ECO:0007669"/>
    <property type="project" value="UniProtKB-KW"/>
</dbReference>
<proteinExistence type="inferred from homology"/>
<dbReference type="Gene3D" id="3.30.200.20">
    <property type="entry name" value="Phosphorylase Kinase, domain 1"/>
    <property type="match status" value="1"/>
</dbReference>
<dbReference type="SUPFAM" id="SSF81301">
    <property type="entry name" value="Nucleotidyltransferase"/>
    <property type="match status" value="1"/>
</dbReference>
<dbReference type="InterPro" id="IPR007010">
    <property type="entry name" value="PolA_pol_RNA-bd_dom"/>
</dbReference>
<evidence type="ECO:0000256" key="15">
    <source>
        <dbReference type="SAM" id="MobiDB-lite"/>
    </source>
</evidence>
<dbReference type="Pfam" id="PF04928">
    <property type="entry name" value="PAP_central"/>
    <property type="match status" value="1"/>
</dbReference>
<dbReference type="SUPFAM" id="SSF56112">
    <property type="entry name" value="Protein kinase-like (PK-like)"/>
    <property type="match status" value="1"/>
</dbReference>
<keyword evidence="7" id="KW-0808">Transferase</keyword>
<dbReference type="GO" id="GO:0031123">
    <property type="term" value="P:RNA 3'-end processing"/>
    <property type="evidence" value="ECO:0007669"/>
    <property type="project" value="InterPro"/>
</dbReference>
<dbReference type="Pfam" id="PF20750">
    <property type="entry name" value="PAP_NTPase"/>
    <property type="match status" value="2"/>
</dbReference>
<dbReference type="FunFam" id="3.30.460.10:FF:000002">
    <property type="entry name" value="Poly(A) polymerase alpha, putative"/>
    <property type="match status" value="1"/>
</dbReference>
<comment type="subcellular location">
    <subcellularLocation>
        <location evidence="3">Nucleus</location>
    </subcellularLocation>
</comment>
<sequence>MGSHVLGNQISGQRLGITEPISLGGPTDYDVLKTQELEKYLQDVGLYESPEESCKREEVLGKLDRIVKKWVKAIFRGKGLNELLFQEANAKIFTFGSYRLGVHGPGADIDTLCVGPRYATREEDFFGELHKMLSEIPEVSELHPVPDAHVPVMGFKFKGISIDLLYARLSLWDIPERLRAVWAFTLWRQCQVGCMSGVTTIRVMSTCSLEAASSACRFGCGQVLSQGMCLCSKGKAVSSTLLLPLAMKKKFSFVTQKFRLGYLQDSILQNTDEQTVRSLNGCRVTDQILRLVPNIQNFRTTLRCMRFWGKRRGVYSNVSGFLGGINWALLVARICQLYPNAFPNMLVSRFFRVYTQWRWPNPVLLCPIEERSLGLQVWDPRKYPKDRYHLMPIITPAYPSMNSSYNVSSSTLRIMTDEFQRGGEICEAMEANKADWDTLFEAYAFFDAYKNYLEIDISAKNDDDLRNWKGWVESRLRQLTLKIERHTYNMLQCHPHPGDFQDESRPFHCSYFMGLQRKQGVPVNESGQFDIRLTVEEFKQTVNMYTSRKSGMEIRVSHVKRRNIPSFVFPGGVRPSRPSKATWDSKRLSDSKVSLHAGSDKSGEIKGVADGQVDGKKRKRVDDNADAQLKNGKYVAAVPYSSPEVQVGSPAGIVSSCSSKGEYLDETGSVEQTKGNAENNMTNGSKSPSSEQLSSHNGEVDGSLRYTPHKGLHATAYAASSKEAENLAIEQIMSVPYVSHQALEEPEELEDDLEFRNSVVSVGNTNNGPLQSLVTDSAGATPVVSSDGAGPSINLHARGACRTYCNAINPGRTCGPEEATDKIELHILGIKQLENIIAVWRSCRFHSLLWAIIERVDRESTPFLRKFTNKDQDLEAFLRNNGTLARKRCSYPQVKKMSNSFKGKLGKGGCGSVYKGKLPDNHLVAFKVLNTSKGNGQEFINEVASISRTSHVNIVTLLGFCLEGEKIALIFEFMSNGTLEKFIYRKSTSHDDDGRVLTVEYLYRIAI</sequence>
<dbReference type="FunFam" id="3.30.70.590:FF:000002">
    <property type="entry name" value="Nuclear poly(A) polymerase 4"/>
    <property type="match status" value="1"/>
</dbReference>
<evidence type="ECO:0000256" key="1">
    <source>
        <dbReference type="ARBA" id="ARBA00001936"/>
    </source>
</evidence>
<dbReference type="InterPro" id="IPR001245">
    <property type="entry name" value="Ser-Thr/Tyr_kinase_cat_dom"/>
</dbReference>
<keyword evidence="6" id="KW-0507">mRNA processing</keyword>
<name>A0A6A3CF03_HIBSY</name>
<dbReference type="PANTHER" id="PTHR10682">
    <property type="entry name" value="POLY A POLYMERASE"/>
    <property type="match status" value="1"/>
</dbReference>
<evidence type="ECO:0000256" key="3">
    <source>
        <dbReference type="ARBA" id="ARBA00004123"/>
    </source>
</evidence>
<evidence type="ECO:0000256" key="2">
    <source>
        <dbReference type="ARBA" id="ARBA00001946"/>
    </source>
</evidence>
<evidence type="ECO:0000256" key="12">
    <source>
        <dbReference type="ARBA" id="ARBA00022842"/>
    </source>
</evidence>
<reference evidence="17" key="1">
    <citation type="submission" date="2019-09" db="EMBL/GenBank/DDBJ databases">
        <title>Draft genome information of white flower Hibiscus syriacus.</title>
        <authorList>
            <person name="Kim Y.-M."/>
        </authorList>
    </citation>
    <scope>NUCLEOTIDE SEQUENCE [LARGE SCALE GENOMIC DNA]</scope>
    <source>
        <strain evidence="17">YM2019G1</strain>
    </source>
</reference>
<evidence type="ECO:0000256" key="13">
    <source>
        <dbReference type="ARBA" id="ARBA00023242"/>
    </source>
</evidence>
<evidence type="ECO:0000256" key="9">
    <source>
        <dbReference type="ARBA" id="ARBA00022723"/>
    </source>
</evidence>
<dbReference type="GO" id="GO:1990817">
    <property type="term" value="F:poly(A) RNA polymerase activity"/>
    <property type="evidence" value="ECO:0007669"/>
    <property type="project" value="UniProtKB-EC"/>
</dbReference>
<keyword evidence="13" id="KW-0539">Nucleus</keyword>
<dbReference type="Pfam" id="PF07714">
    <property type="entry name" value="PK_Tyr_Ser-Thr"/>
    <property type="match status" value="1"/>
</dbReference>
<evidence type="ECO:0000256" key="5">
    <source>
        <dbReference type="ARBA" id="ARBA00012388"/>
    </source>
</evidence>
<dbReference type="AlphaFoldDB" id="A0A6A3CF03"/>
<keyword evidence="18" id="KW-1185">Reference proteome</keyword>
<evidence type="ECO:0000256" key="14">
    <source>
        <dbReference type="ARBA" id="ARBA00048830"/>
    </source>
</evidence>
<evidence type="ECO:0000259" key="16">
    <source>
        <dbReference type="PROSITE" id="PS50011"/>
    </source>
</evidence>
<evidence type="ECO:0000256" key="8">
    <source>
        <dbReference type="ARBA" id="ARBA00022695"/>
    </source>
</evidence>
<organism evidence="17 18">
    <name type="scientific">Hibiscus syriacus</name>
    <name type="common">Rose of Sharon</name>
    <dbReference type="NCBI Taxonomy" id="106335"/>
    <lineage>
        <taxon>Eukaryota</taxon>
        <taxon>Viridiplantae</taxon>
        <taxon>Streptophyta</taxon>
        <taxon>Embryophyta</taxon>
        <taxon>Tracheophyta</taxon>
        <taxon>Spermatophyta</taxon>
        <taxon>Magnoliopsida</taxon>
        <taxon>eudicotyledons</taxon>
        <taxon>Gunneridae</taxon>
        <taxon>Pentapetalae</taxon>
        <taxon>rosids</taxon>
        <taxon>malvids</taxon>
        <taxon>Malvales</taxon>
        <taxon>Malvaceae</taxon>
        <taxon>Malvoideae</taxon>
        <taxon>Hibiscus</taxon>
    </lineage>
</organism>
<feature type="compositionally biased region" description="Polar residues" evidence="15">
    <location>
        <begin position="669"/>
        <end position="697"/>
    </location>
</feature>
<dbReference type="InterPro" id="IPR000719">
    <property type="entry name" value="Prot_kinase_dom"/>
</dbReference>
<evidence type="ECO:0000256" key="7">
    <source>
        <dbReference type="ARBA" id="ARBA00022679"/>
    </source>
</evidence>
<evidence type="ECO:0000256" key="4">
    <source>
        <dbReference type="ARBA" id="ARBA00010912"/>
    </source>
</evidence>
<keyword evidence="11" id="KW-0067">ATP-binding</keyword>
<evidence type="ECO:0000256" key="6">
    <source>
        <dbReference type="ARBA" id="ARBA00022664"/>
    </source>
</evidence>
<dbReference type="Gene3D" id="1.10.1410.10">
    <property type="match status" value="1"/>
</dbReference>
<keyword evidence="12" id="KW-0460">Magnesium</keyword>
<keyword evidence="8" id="KW-0548">Nucleotidyltransferase</keyword>
<keyword evidence="9" id="KW-0479">Metal-binding</keyword>
<dbReference type="Proteomes" id="UP000436088">
    <property type="component" value="Unassembled WGS sequence"/>
</dbReference>
<dbReference type="InterPro" id="IPR011068">
    <property type="entry name" value="NuclTrfase_I-like_C"/>
</dbReference>
<feature type="region of interest" description="Disordered" evidence="15">
    <location>
        <begin position="658"/>
        <end position="707"/>
    </location>
</feature>
<evidence type="ECO:0000313" key="17">
    <source>
        <dbReference type="EMBL" id="KAE8727296.1"/>
    </source>
</evidence>
<dbReference type="PROSITE" id="PS50011">
    <property type="entry name" value="PROTEIN_KINASE_DOM"/>
    <property type="match status" value="1"/>
</dbReference>
<dbReference type="SUPFAM" id="SSF55003">
    <property type="entry name" value="PAP/Archaeal CCA-adding enzyme, C-terminal domain"/>
    <property type="match status" value="1"/>
</dbReference>
<dbReference type="InterPro" id="IPR011009">
    <property type="entry name" value="Kinase-like_dom_sf"/>
</dbReference>
<dbReference type="GO" id="GO:0004672">
    <property type="term" value="F:protein kinase activity"/>
    <property type="evidence" value="ECO:0007669"/>
    <property type="project" value="InterPro"/>
</dbReference>
<keyword evidence="10" id="KW-0547">Nucleotide-binding</keyword>
<gene>
    <name evidence="17" type="ORF">F3Y22_tig00005551pilonHSYRG00005</name>
</gene>
<dbReference type="EC" id="2.7.7.19" evidence="5"/>
<comment type="cofactor">
    <cofactor evidence="1">
        <name>Mn(2+)</name>
        <dbReference type="ChEBI" id="CHEBI:29035"/>
    </cofactor>
</comment>
<accession>A0A6A3CF03</accession>
<comment type="similarity">
    <text evidence="4">Belongs to the poly(A) polymerase family.</text>
</comment>
<dbReference type="GO" id="GO:0005524">
    <property type="term" value="F:ATP binding"/>
    <property type="evidence" value="ECO:0007669"/>
    <property type="project" value="UniProtKB-KW"/>
</dbReference>
<dbReference type="Gene3D" id="3.30.70.590">
    <property type="entry name" value="Poly(A) polymerase predicted RNA binding domain"/>
    <property type="match status" value="1"/>
</dbReference>